<feature type="compositionally biased region" description="Low complexity" evidence="1">
    <location>
        <begin position="50"/>
        <end position="59"/>
    </location>
</feature>
<organism evidence="2 3">
    <name type="scientific">Brevibacterium iodinum ATCC 49514</name>
    <dbReference type="NCBI Taxonomy" id="1255616"/>
    <lineage>
        <taxon>Bacteria</taxon>
        <taxon>Bacillati</taxon>
        <taxon>Actinomycetota</taxon>
        <taxon>Actinomycetes</taxon>
        <taxon>Micrococcales</taxon>
        <taxon>Brevibacteriaceae</taxon>
        <taxon>Brevibacterium</taxon>
    </lineage>
</organism>
<evidence type="ECO:0000313" key="2">
    <source>
        <dbReference type="EMBL" id="SMX73104.1"/>
    </source>
</evidence>
<dbReference type="EMBL" id="FXYX01000003">
    <property type="protein sequence ID" value="SMX73104.1"/>
    <property type="molecule type" value="Genomic_DNA"/>
</dbReference>
<accession>A0A2H1IDB6</accession>
<dbReference type="RefSeq" id="WP_244195152.1">
    <property type="nucleotide sequence ID" value="NZ_FXYX01000003.1"/>
</dbReference>
<sequence>MTLTRTQPDGRLSSFAYGHDWKWEEPKYPWAFELQRRPGEASTELGHGPGAPNGHPGLAMFRSPR</sequence>
<name>A0A2H1IDB6_9MICO</name>
<keyword evidence="3" id="KW-1185">Reference proteome</keyword>
<reference evidence="3" key="1">
    <citation type="submission" date="2017-03" db="EMBL/GenBank/DDBJ databases">
        <authorList>
            <person name="Monnet C."/>
        </authorList>
    </citation>
    <scope>NUCLEOTIDE SEQUENCE [LARGE SCALE GENOMIC DNA]</scope>
    <source>
        <strain evidence="3">ATCC 49514</strain>
    </source>
</reference>
<feature type="region of interest" description="Disordered" evidence="1">
    <location>
        <begin position="39"/>
        <end position="65"/>
    </location>
</feature>
<gene>
    <name evidence="2" type="ORF">BI49514_00825</name>
</gene>
<dbReference type="AlphaFoldDB" id="A0A2H1IDB6"/>
<proteinExistence type="predicted"/>
<evidence type="ECO:0000313" key="3">
    <source>
        <dbReference type="Proteomes" id="UP000234382"/>
    </source>
</evidence>
<dbReference type="Proteomes" id="UP000234382">
    <property type="component" value="Unassembled WGS sequence"/>
</dbReference>
<protein>
    <submittedName>
        <fullName evidence="2">Uncharacterized protein</fullName>
    </submittedName>
</protein>
<evidence type="ECO:0000256" key="1">
    <source>
        <dbReference type="SAM" id="MobiDB-lite"/>
    </source>
</evidence>